<evidence type="ECO:0000259" key="2">
    <source>
        <dbReference type="PROSITE" id="PS51704"/>
    </source>
</evidence>
<dbReference type="PANTHER" id="PTHR46211">
    <property type="entry name" value="GLYCEROPHOSPHORYL DIESTER PHOSPHODIESTERASE"/>
    <property type="match status" value="1"/>
</dbReference>
<comment type="caution">
    <text evidence="3">The sequence shown here is derived from an EMBL/GenBank/DDBJ whole genome shotgun (WGS) entry which is preliminary data.</text>
</comment>
<dbReference type="RefSeq" id="WP_285933173.1">
    <property type="nucleotide sequence ID" value="NZ_JASTZU010000049.1"/>
</dbReference>
<organism evidence="3 4">
    <name type="scientific">Aquibacillus rhizosphaerae</name>
    <dbReference type="NCBI Taxonomy" id="3051431"/>
    <lineage>
        <taxon>Bacteria</taxon>
        <taxon>Bacillati</taxon>
        <taxon>Bacillota</taxon>
        <taxon>Bacilli</taxon>
        <taxon>Bacillales</taxon>
        <taxon>Bacillaceae</taxon>
        <taxon>Aquibacillus</taxon>
    </lineage>
</organism>
<reference evidence="3 4" key="1">
    <citation type="submission" date="2023-06" db="EMBL/GenBank/DDBJ databases">
        <title>Aquibacillus rhizosphaerae LR5S19.</title>
        <authorList>
            <person name="Sun J.-Q."/>
        </authorList>
    </citation>
    <scope>NUCLEOTIDE SEQUENCE [LARGE SCALE GENOMIC DNA]</scope>
    <source>
        <strain evidence="3 4">LR5S19</strain>
    </source>
</reference>
<accession>A0ABT7L7R3</accession>
<feature type="domain" description="GP-PDE" evidence="2">
    <location>
        <begin position="44"/>
        <end position="282"/>
    </location>
</feature>
<name>A0ABT7L7R3_9BACI</name>
<sequence>MRGKRCFDKKMVFFFLVLSYLCTIIILVGAQVENQPVPSMVDQPKIIAHRGANDRFNESTLTAYEIAAKDGVDSLEIDLRLTKDNSLVAIHDQSVDRTTDGAGKVIDFTLEEIQKFSTVAVFGNNTHKEEIPTLEDILEKFVDTEHYYIETRLVDGRLVMEEQLVQLLNEYGLIEKGLVTIQSFSEESLNKITELAPEVPLTLLFKKGQFDLSRAKQVEFPYIGIETTDVTRKVVNELHKQGKEVHVYFNNRDTEKSEQKRVKALLVDGYFTNDITYTKELFKQ</sequence>
<dbReference type="Gene3D" id="3.20.20.190">
    <property type="entry name" value="Phosphatidylinositol (PI) phosphodiesterase"/>
    <property type="match status" value="1"/>
</dbReference>
<keyword evidence="1" id="KW-0812">Transmembrane</keyword>
<keyword evidence="1" id="KW-1133">Transmembrane helix</keyword>
<dbReference type="Proteomes" id="UP001235343">
    <property type="component" value="Unassembled WGS sequence"/>
</dbReference>
<gene>
    <name evidence="3" type="ORF">QQS35_15720</name>
</gene>
<proteinExistence type="predicted"/>
<evidence type="ECO:0000313" key="4">
    <source>
        <dbReference type="Proteomes" id="UP001235343"/>
    </source>
</evidence>
<dbReference type="SUPFAM" id="SSF51695">
    <property type="entry name" value="PLC-like phosphodiesterases"/>
    <property type="match status" value="1"/>
</dbReference>
<keyword evidence="1" id="KW-0472">Membrane</keyword>
<dbReference type="EMBL" id="JASTZU010000049">
    <property type="protein sequence ID" value="MDL4841887.1"/>
    <property type="molecule type" value="Genomic_DNA"/>
</dbReference>
<dbReference type="InterPro" id="IPR030395">
    <property type="entry name" value="GP_PDE_dom"/>
</dbReference>
<keyword evidence="4" id="KW-1185">Reference proteome</keyword>
<protein>
    <submittedName>
        <fullName evidence="3">Glycerophosphodiester phosphodiesterase family protein</fullName>
    </submittedName>
</protein>
<dbReference type="PANTHER" id="PTHR46211:SF14">
    <property type="entry name" value="GLYCEROPHOSPHODIESTER PHOSPHODIESTERASE"/>
    <property type="match status" value="1"/>
</dbReference>
<evidence type="ECO:0000256" key="1">
    <source>
        <dbReference type="SAM" id="Phobius"/>
    </source>
</evidence>
<feature type="transmembrane region" description="Helical" evidence="1">
    <location>
        <begin position="12"/>
        <end position="32"/>
    </location>
</feature>
<dbReference type="InterPro" id="IPR017946">
    <property type="entry name" value="PLC-like_Pdiesterase_TIM-brl"/>
</dbReference>
<dbReference type="Pfam" id="PF03009">
    <property type="entry name" value="GDPD"/>
    <property type="match status" value="1"/>
</dbReference>
<evidence type="ECO:0000313" key="3">
    <source>
        <dbReference type="EMBL" id="MDL4841887.1"/>
    </source>
</evidence>
<dbReference type="PROSITE" id="PS51704">
    <property type="entry name" value="GP_PDE"/>
    <property type="match status" value="1"/>
</dbReference>